<protein>
    <submittedName>
        <fullName evidence="1">Uncharacterized protein</fullName>
    </submittedName>
</protein>
<proteinExistence type="predicted"/>
<evidence type="ECO:0000313" key="2">
    <source>
        <dbReference type="Proteomes" id="UP000308600"/>
    </source>
</evidence>
<gene>
    <name evidence="1" type="ORF">BDN72DRAFT_898453</name>
</gene>
<dbReference type="EMBL" id="ML208361">
    <property type="protein sequence ID" value="TFK68016.1"/>
    <property type="molecule type" value="Genomic_DNA"/>
</dbReference>
<reference evidence="1 2" key="1">
    <citation type="journal article" date="2019" name="Nat. Ecol. Evol.">
        <title>Megaphylogeny resolves global patterns of mushroom evolution.</title>
        <authorList>
            <person name="Varga T."/>
            <person name="Krizsan K."/>
            <person name="Foldi C."/>
            <person name="Dima B."/>
            <person name="Sanchez-Garcia M."/>
            <person name="Sanchez-Ramirez S."/>
            <person name="Szollosi G.J."/>
            <person name="Szarkandi J.G."/>
            <person name="Papp V."/>
            <person name="Albert L."/>
            <person name="Andreopoulos W."/>
            <person name="Angelini C."/>
            <person name="Antonin V."/>
            <person name="Barry K.W."/>
            <person name="Bougher N.L."/>
            <person name="Buchanan P."/>
            <person name="Buyck B."/>
            <person name="Bense V."/>
            <person name="Catcheside P."/>
            <person name="Chovatia M."/>
            <person name="Cooper J."/>
            <person name="Damon W."/>
            <person name="Desjardin D."/>
            <person name="Finy P."/>
            <person name="Geml J."/>
            <person name="Haridas S."/>
            <person name="Hughes K."/>
            <person name="Justo A."/>
            <person name="Karasinski D."/>
            <person name="Kautmanova I."/>
            <person name="Kiss B."/>
            <person name="Kocsube S."/>
            <person name="Kotiranta H."/>
            <person name="LaButti K.M."/>
            <person name="Lechner B.E."/>
            <person name="Liimatainen K."/>
            <person name="Lipzen A."/>
            <person name="Lukacs Z."/>
            <person name="Mihaltcheva S."/>
            <person name="Morgado L.N."/>
            <person name="Niskanen T."/>
            <person name="Noordeloos M.E."/>
            <person name="Ohm R.A."/>
            <person name="Ortiz-Santana B."/>
            <person name="Ovrebo C."/>
            <person name="Racz N."/>
            <person name="Riley R."/>
            <person name="Savchenko A."/>
            <person name="Shiryaev A."/>
            <person name="Soop K."/>
            <person name="Spirin V."/>
            <person name="Szebenyi C."/>
            <person name="Tomsovsky M."/>
            <person name="Tulloss R.E."/>
            <person name="Uehling J."/>
            <person name="Grigoriev I.V."/>
            <person name="Vagvolgyi C."/>
            <person name="Papp T."/>
            <person name="Martin F.M."/>
            <person name="Miettinen O."/>
            <person name="Hibbett D.S."/>
            <person name="Nagy L.G."/>
        </authorList>
    </citation>
    <scope>NUCLEOTIDE SEQUENCE [LARGE SCALE GENOMIC DNA]</scope>
    <source>
        <strain evidence="1 2">NL-1719</strain>
    </source>
</reference>
<accession>A0ACD3AQL8</accession>
<organism evidence="1 2">
    <name type="scientific">Pluteus cervinus</name>
    <dbReference type="NCBI Taxonomy" id="181527"/>
    <lineage>
        <taxon>Eukaryota</taxon>
        <taxon>Fungi</taxon>
        <taxon>Dikarya</taxon>
        <taxon>Basidiomycota</taxon>
        <taxon>Agaricomycotina</taxon>
        <taxon>Agaricomycetes</taxon>
        <taxon>Agaricomycetidae</taxon>
        <taxon>Agaricales</taxon>
        <taxon>Pluteineae</taxon>
        <taxon>Pluteaceae</taxon>
        <taxon>Pluteus</taxon>
    </lineage>
</organism>
<dbReference type="Proteomes" id="UP000308600">
    <property type="component" value="Unassembled WGS sequence"/>
</dbReference>
<name>A0ACD3AQL8_9AGAR</name>
<evidence type="ECO:0000313" key="1">
    <source>
        <dbReference type="EMBL" id="TFK68016.1"/>
    </source>
</evidence>
<keyword evidence="2" id="KW-1185">Reference proteome</keyword>
<feature type="non-terminal residue" evidence="1">
    <location>
        <position position="426"/>
    </location>
</feature>
<sequence length="426" mass="45432">MSSSPLTEAPPTSGPFTRLVRTVSGRNTTLDQPGPDASTSTATADESTTTPSTSTASSQTQAQRRKFSLTDKLREFGGRSGKGKSKSTEESSGSSPALSSPASPMLSTDLVSGHLRSITEDPFSSLPLSPSPSPSPIPSSSLPPNPDSTTLAENLRSLIDSLPTPTPPPPRPRKIPTKPPSPKRDSDGKPIPPPAPTVIQEKLMKLLSSATFMNGSKDQERPSVWSVLDGLGKPGGGGGDGDGEDDGGGEGEAGEPTMEYPDNTSIMLTSPLIPTKDDLVELASSDYMPFSPSAYETEGTVVEEGEEEEREKIPEAGWMDVWPLTMFMGSGSSNSARVDSKPPARVGKQQQQQRVWTPSKDKLSIEAMWWGYRIYLPPPVLLILSDRQLEATKRAALITTALTWFFNNLPVASLPLPVQPVVILLQ</sequence>